<reference evidence="2" key="1">
    <citation type="submission" date="2022-10" db="EMBL/GenBank/DDBJ databases">
        <title>Tapping the CABI collections for fungal endophytes: first genome assemblies for Collariella, Neodidymelliopsis, Ascochyta clinopodiicola, Didymella pomorum, Didymosphaeria variabile, Neocosmospora piperis and Neocucurbitaria cava.</title>
        <authorList>
            <person name="Hill R."/>
        </authorList>
    </citation>
    <scope>NUCLEOTIDE SEQUENCE</scope>
    <source>
        <strain evidence="2">IMI 355091</strain>
    </source>
</reference>
<name>A0A9W8Z9F7_9PLEO</name>
<sequence>MSFPFDASEEQQTSLKLQRITAERTFNGSVVLLQEEIYVNLDFTMPYLWLPGDICDHIASHFRLRYDNATELYVVDDETHTDLVARNPSFTFSFGNSAGLGDTVNIDLSYAALDLQASWPIYNETKNYFPIRRAANASQYTIGRALMQEAYVIVDYERRNFSLHQAAFPAPNAQKIVAISARDGQIHEKEDSLSKGSIAGIATGSVVFAALLVTLITLLVRRRWLLTKSQSMSSVEEVSISEKKEETSELAEASAKREQLMSSEVLELQWSNEVEIDGKASAAKLLMLVVPVAPTSRALSASALDSR</sequence>
<dbReference type="AlphaFoldDB" id="A0A9W8Z9F7"/>
<dbReference type="EMBL" id="JAPEVA010000078">
    <property type="protein sequence ID" value="KAJ4401130.1"/>
    <property type="molecule type" value="Genomic_DNA"/>
</dbReference>
<evidence type="ECO:0000256" key="1">
    <source>
        <dbReference type="SAM" id="Phobius"/>
    </source>
</evidence>
<gene>
    <name evidence="2" type="ORF">N0V91_008152</name>
</gene>
<dbReference type="InterPro" id="IPR021109">
    <property type="entry name" value="Peptidase_aspartic_dom_sf"/>
</dbReference>
<dbReference type="Proteomes" id="UP001140510">
    <property type="component" value="Unassembled WGS sequence"/>
</dbReference>
<keyword evidence="3" id="KW-1185">Reference proteome</keyword>
<dbReference type="OrthoDB" id="4074350at2759"/>
<accession>A0A9W8Z9F7</accession>
<evidence type="ECO:0000313" key="3">
    <source>
        <dbReference type="Proteomes" id="UP001140510"/>
    </source>
</evidence>
<dbReference type="Gene3D" id="2.40.70.10">
    <property type="entry name" value="Acid Proteases"/>
    <property type="match status" value="1"/>
</dbReference>
<evidence type="ECO:0008006" key="4">
    <source>
        <dbReference type="Google" id="ProtNLM"/>
    </source>
</evidence>
<organism evidence="2 3">
    <name type="scientific">Didymella pomorum</name>
    <dbReference type="NCBI Taxonomy" id="749634"/>
    <lineage>
        <taxon>Eukaryota</taxon>
        <taxon>Fungi</taxon>
        <taxon>Dikarya</taxon>
        <taxon>Ascomycota</taxon>
        <taxon>Pezizomycotina</taxon>
        <taxon>Dothideomycetes</taxon>
        <taxon>Pleosporomycetidae</taxon>
        <taxon>Pleosporales</taxon>
        <taxon>Pleosporineae</taxon>
        <taxon>Didymellaceae</taxon>
        <taxon>Didymella</taxon>
    </lineage>
</organism>
<keyword evidence="1" id="KW-0812">Transmembrane</keyword>
<keyword evidence="1" id="KW-0472">Membrane</keyword>
<proteinExistence type="predicted"/>
<feature type="transmembrane region" description="Helical" evidence="1">
    <location>
        <begin position="198"/>
        <end position="220"/>
    </location>
</feature>
<protein>
    <recommendedName>
        <fullName evidence="4">Peptidase A1 domain-containing protein</fullName>
    </recommendedName>
</protein>
<dbReference type="SUPFAM" id="SSF50630">
    <property type="entry name" value="Acid proteases"/>
    <property type="match status" value="1"/>
</dbReference>
<comment type="caution">
    <text evidence="2">The sequence shown here is derived from an EMBL/GenBank/DDBJ whole genome shotgun (WGS) entry which is preliminary data.</text>
</comment>
<keyword evidence="1" id="KW-1133">Transmembrane helix</keyword>
<evidence type="ECO:0000313" key="2">
    <source>
        <dbReference type="EMBL" id="KAJ4401130.1"/>
    </source>
</evidence>